<accession>A0ABU0QNZ0</accession>
<reference evidence="1 2" key="1">
    <citation type="submission" date="2023-07" db="EMBL/GenBank/DDBJ databases">
        <title>Comparative genomics of wheat-associated soil bacteria to identify genetic determinants of phenazine resistance.</title>
        <authorList>
            <person name="Mouncey N."/>
        </authorList>
    </citation>
    <scope>NUCLEOTIDE SEQUENCE [LARGE SCALE GENOMIC DNA]</scope>
    <source>
        <strain evidence="1 2">B3I12</strain>
    </source>
</reference>
<evidence type="ECO:0000313" key="2">
    <source>
        <dbReference type="Proteomes" id="UP001232755"/>
    </source>
</evidence>
<protein>
    <submittedName>
        <fullName evidence="1">Uncharacterized protein</fullName>
    </submittedName>
</protein>
<keyword evidence="2" id="KW-1185">Reference proteome</keyword>
<dbReference type="EMBL" id="JAUSYP010000001">
    <property type="protein sequence ID" value="MDQ0749105.1"/>
    <property type="molecule type" value="Genomic_DNA"/>
</dbReference>
<dbReference type="Proteomes" id="UP001232755">
    <property type="component" value="Unassembled WGS sequence"/>
</dbReference>
<comment type="caution">
    <text evidence="1">The sequence shown here is derived from an EMBL/GenBank/DDBJ whole genome shotgun (WGS) entry which is preliminary data.</text>
</comment>
<gene>
    <name evidence="1" type="ORF">QF034_003336</name>
</gene>
<sequence length="62" mass="6467">MTAGRPSGRSVSELACQLRESVSLLGGQFHGLRPGTRLPLLREGGERVAFGPSGDVLGHAPQ</sequence>
<evidence type="ECO:0000313" key="1">
    <source>
        <dbReference type="EMBL" id="MDQ0749105.1"/>
    </source>
</evidence>
<name>A0ABU0QNZ0_9ACTN</name>
<proteinExistence type="predicted"/>
<organism evidence="1 2">
    <name type="scientific">Streptomyces africanus</name>
    <dbReference type="NCBI Taxonomy" id="231024"/>
    <lineage>
        <taxon>Bacteria</taxon>
        <taxon>Bacillati</taxon>
        <taxon>Actinomycetota</taxon>
        <taxon>Actinomycetes</taxon>
        <taxon>Kitasatosporales</taxon>
        <taxon>Streptomycetaceae</taxon>
        <taxon>Streptomyces</taxon>
    </lineage>
</organism>